<feature type="domain" description="MOSC" evidence="2">
    <location>
        <begin position="179"/>
        <end position="333"/>
    </location>
</feature>
<keyword evidence="1" id="KW-0812">Transmembrane</keyword>
<dbReference type="PANTHER" id="PTHR14237:SF19">
    <property type="entry name" value="MITOCHONDRIAL AMIDOXIME REDUCING COMPONENT 1"/>
    <property type="match status" value="1"/>
</dbReference>
<dbReference type="Pfam" id="PF03476">
    <property type="entry name" value="MOSC_N"/>
    <property type="match status" value="1"/>
</dbReference>
<dbReference type="Pfam" id="PF03473">
    <property type="entry name" value="MOSC"/>
    <property type="match status" value="1"/>
</dbReference>
<protein>
    <recommendedName>
        <fullName evidence="2">MOSC domain-containing protein</fullName>
    </recommendedName>
</protein>
<comment type="caution">
    <text evidence="3">The sequence shown here is derived from an EMBL/GenBank/DDBJ whole genome shotgun (WGS) entry which is preliminary data.</text>
</comment>
<evidence type="ECO:0000313" key="4">
    <source>
        <dbReference type="Proteomes" id="UP000663880"/>
    </source>
</evidence>
<organism evidence="3 4">
    <name type="scientific">Pieris macdunnoughi</name>
    <dbReference type="NCBI Taxonomy" id="345717"/>
    <lineage>
        <taxon>Eukaryota</taxon>
        <taxon>Metazoa</taxon>
        <taxon>Ecdysozoa</taxon>
        <taxon>Arthropoda</taxon>
        <taxon>Hexapoda</taxon>
        <taxon>Insecta</taxon>
        <taxon>Pterygota</taxon>
        <taxon>Neoptera</taxon>
        <taxon>Endopterygota</taxon>
        <taxon>Lepidoptera</taxon>
        <taxon>Glossata</taxon>
        <taxon>Ditrysia</taxon>
        <taxon>Papilionoidea</taxon>
        <taxon>Pieridae</taxon>
        <taxon>Pierinae</taxon>
        <taxon>Pieris</taxon>
    </lineage>
</organism>
<dbReference type="EMBL" id="CAJOBZ010000045">
    <property type="protein sequence ID" value="CAF4910582.1"/>
    <property type="molecule type" value="Genomic_DNA"/>
</dbReference>
<keyword evidence="1" id="KW-1133">Transmembrane helix</keyword>
<dbReference type="InterPro" id="IPR005303">
    <property type="entry name" value="MOCOS_middle"/>
</dbReference>
<dbReference type="InterPro" id="IPR011037">
    <property type="entry name" value="Pyrv_Knase-like_insert_dom_sf"/>
</dbReference>
<gene>
    <name evidence="3" type="ORF">PMACD_LOCUS12098</name>
</gene>
<dbReference type="PANTHER" id="PTHR14237">
    <property type="entry name" value="MOLYBDOPTERIN COFACTOR SULFURASE MOSC"/>
    <property type="match status" value="1"/>
</dbReference>
<dbReference type="SUPFAM" id="SSF50800">
    <property type="entry name" value="PK beta-barrel domain-like"/>
    <property type="match status" value="1"/>
</dbReference>
<dbReference type="GO" id="GO:0030151">
    <property type="term" value="F:molybdenum ion binding"/>
    <property type="evidence" value="ECO:0007669"/>
    <property type="project" value="InterPro"/>
</dbReference>
<accession>A0A821VM58</accession>
<dbReference type="Proteomes" id="UP000663880">
    <property type="component" value="Unassembled WGS sequence"/>
</dbReference>
<dbReference type="GO" id="GO:0030170">
    <property type="term" value="F:pyridoxal phosphate binding"/>
    <property type="evidence" value="ECO:0007669"/>
    <property type="project" value="InterPro"/>
</dbReference>
<keyword evidence="1" id="KW-0472">Membrane</keyword>
<dbReference type="GO" id="GO:0003824">
    <property type="term" value="F:catalytic activity"/>
    <property type="evidence" value="ECO:0007669"/>
    <property type="project" value="InterPro"/>
</dbReference>
<reference evidence="3" key="1">
    <citation type="submission" date="2021-02" db="EMBL/GenBank/DDBJ databases">
        <authorList>
            <person name="Steward A R."/>
        </authorList>
    </citation>
    <scope>NUCLEOTIDE SEQUENCE</scope>
</reference>
<evidence type="ECO:0000313" key="3">
    <source>
        <dbReference type="EMBL" id="CAF4910582.1"/>
    </source>
</evidence>
<keyword evidence="4" id="KW-1185">Reference proteome</keyword>
<feature type="transmembrane region" description="Helical" evidence="1">
    <location>
        <begin position="6"/>
        <end position="26"/>
    </location>
</feature>
<proteinExistence type="predicted"/>
<dbReference type="AlphaFoldDB" id="A0A821VM58"/>
<sequence length="333" mass="37482">MSQAIYVSTAVGVGVVGGLFLSYHIFKKGQNKTKIPEQWIPVGTLKNLLVYPIKSCAPIVLNTAECSSLGLKDNWLRDRFLMVTDSNYRFLTARKHPNLLLVHSSFEKSILTLKHKDMEPLRINLDEVIELQKPQSGVVWGTKVPIRDCGWAASDWFSRLLGSTENQMKLVLYASKKSRKLAQSHLQIIYNFGSEDTGVFTDDTTYNLINEASVNDVKQKVPNSDISIRNFRPNFVLTGAKPFEEDSWRFVKIGSVVFEIIMPCYRCVLTTINPETGVPDTNSEPLETLRSYRLHDDPQIRKSIGNSPRMGVQMALRSPPGGTVNLNDTIYIA</sequence>
<evidence type="ECO:0000259" key="2">
    <source>
        <dbReference type="PROSITE" id="PS51340"/>
    </source>
</evidence>
<dbReference type="SUPFAM" id="SSF141673">
    <property type="entry name" value="MOSC N-terminal domain-like"/>
    <property type="match status" value="1"/>
</dbReference>
<dbReference type="PROSITE" id="PS51340">
    <property type="entry name" value="MOSC"/>
    <property type="match status" value="1"/>
</dbReference>
<dbReference type="InterPro" id="IPR005302">
    <property type="entry name" value="MoCF_Sase_C"/>
</dbReference>
<evidence type="ECO:0000256" key="1">
    <source>
        <dbReference type="SAM" id="Phobius"/>
    </source>
</evidence>
<name>A0A821VM58_9NEOP</name>
<dbReference type="OrthoDB" id="17255at2759"/>